<proteinExistence type="predicted"/>
<organism evidence="1 2">
    <name type="scientific">Saccharomonospora viridis</name>
    <dbReference type="NCBI Taxonomy" id="1852"/>
    <lineage>
        <taxon>Bacteria</taxon>
        <taxon>Bacillati</taxon>
        <taxon>Actinomycetota</taxon>
        <taxon>Actinomycetes</taxon>
        <taxon>Pseudonocardiales</taxon>
        <taxon>Pseudonocardiaceae</taxon>
        <taxon>Saccharomonospora</taxon>
    </lineage>
</organism>
<evidence type="ECO:0000313" key="1">
    <source>
        <dbReference type="EMBL" id="KHF44951.1"/>
    </source>
</evidence>
<dbReference type="SUPFAM" id="SSF81606">
    <property type="entry name" value="PP2C-like"/>
    <property type="match status" value="1"/>
</dbReference>
<dbReference type="EMBL" id="JRZE01000003">
    <property type="protein sequence ID" value="KHF44951.1"/>
    <property type="molecule type" value="Genomic_DNA"/>
</dbReference>
<protein>
    <recommendedName>
        <fullName evidence="3">Protein phosphatase 2C</fullName>
    </recommendedName>
</protein>
<gene>
    <name evidence="1" type="ORF">MINT15_18330</name>
</gene>
<comment type="caution">
    <text evidence="1">The sequence shown here is derived from an EMBL/GenBank/DDBJ whole genome shotgun (WGS) entry which is preliminary data.</text>
</comment>
<dbReference type="OMA" id="LARIHEW"/>
<accession>A0A837DEH4</accession>
<name>A0A837DEH4_9PSEU</name>
<dbReference type="InterPro" id="IPR036457">
    <property type="entry name" value="PPM-type-like_dom_sf"/>
</dbReference>
<evidence type="ECO:0000313" key="2">
    <source>
        <dbReference type="Proteomes" id="UP000030848"/>
    </source>
</evidence>
<dbReference type="Gene3D" id="3.60.40.10">
    <property type="entry name" value="PPM-type phosphatase domain"/>
    <property type="match status" value="1"/>
</dbReference>
<sequence>MPRIDIAERAGVGLDGLPRPTEDRVVITADTVVVLDGATEQREGLPSGGWYSRRLAEQLETRLRTDSDADLTTLLSASIRAVAEEQDLVPRHSPSSTVAMVRWGSEHVEALVLADSPVVAFTAHGPDVLLDDRLDRLRKRGALRTRADVDRLRNSEGGFWVAEAMPEAATRALRRRWSLAETEAVVLATDGVSVGIDTYRVLDWPDVLRLSREHGADAVLDVVRQAEVDDADCRRWPRSKRHDDQALVVVDFTEDRGVIRAKP</sequence>
<reference evidence="1 2" key="1">
    <citation type="submission" date="2014-10" db="EMBL/GenBank/DDBJ databases">
        <title>Genome sequence of Micropolyspora internatus JCM3315.</title>
        <authorList>
            <person name="Shin S.-K."/>
            <person name="Yi H."/>
        </authorList>
    </citation>
    <scope>NUCLEOTIDE SEQUENCE [LARGE SCALE GENOMIC DNA]</scope>
    <source>
        <strain evidence="1 2">JCM 3315</strain>
    </source>
</reference>
<dbReference type="RefSeq" id="WP_012795753.1">
    <property type="nucleotide sequence ID" value="NZ_DAHVQW010000066.1"/>
</dbReference>
<evidence type="ECO:0008006" key="3">
    <source>
        <dbReference type="Google" id="ProtNLM"/>
    </source>
</evidence>
<dbReference type="AlphaFoldDB" id="A0A837DEH4"/>
<dbReference type="Proteomes" id="UP000030848">
    <property type="component" value="Unassembled WGS sequence"/>
</dbReference>
<dbReference type="OrthoDB" id="3190646at2"/>